<proteinExistence type="predicted"/>
<name>K5CJ56_9BACE</name>
<accession>K5CJ56</accession>
<evidence type="ECO:0000256" key="1">
    <source>
        <dbReference type="SAM" id="Coils"/>
    </source>
</evidence>
<comment type="caution">
    <text evidence="2">The sequence shown here is derived from an EMBL/GenBank/DDBJ whole genome shotgun (WGS) entry which is preliminary data.</text>
</comment>
<dbReference type="EMBL" id="AGXW01000014">
    <property type="protein sequence ID" value="EKJ89310.1"/>
    <property type="molecule type" value="Genomic_DNA"/>
</dbReference>
<sequence length="133" mass="15778">MKEKETKWNEFINANKTAYFESINNDEKKVQAFNGWSVQKQYLHLKRFVKAQTPNFKRDMFVKQTLRTLTKIKSELVISEELGKLNYDEYVKITSLVKEVQELILDYSAKLKQIKKATLQEQLEKIQVEMKGL</sequence>
<protein>
    <submittedName>
        <fullName evidence="2">Uncharacterized protein</fullName>
    </submittedName>
</protein>
<dbReference type="RefSeq" id="WP_007767392.1">
    <property type="nucleotide sequence ID" value="NZ_AKBZ01000006.1"/>
</dbReference>
<reference evidence="2 3" key="1">
    <citation type="submission" date="2012-02" db="EMBL/GenBank/DDBJ databases">
        <title>The Genome Sequence of Bacteroides finegoldii CL09T03C10.</title>
        <authorList>
            <consortium name="The Broad Institute Genome Sequencing Platform"/>
            <person name="Earl A."/>
            <person name="Ward D."/>
            <person name="Feldgarden M."/>
            <person name="Gevers D."/>
            <person name="Zitomersky N.L."/>
            <person name="Coyne M.J."/>
            <person name="Comstock L.E."/>
            <person name="Young S.K."/>
            <person name="Zeng Q."/>
            <person name="Gargeya S."/>
            <person name="Fitzgerald M."/>
            <person name="Haas B."/>
            <person name="Abouelleil A."/>
            <person name="Alvarado L."/>
            <person name="Arachchi H.M."/>
            <person name="Berlin A."/>
            <person name="Chapman S.B."/>
            <person name="Gearin G."/>
            <person name="Goldberg J."/>
            <person name="Griggs A."/>
            <person name="Gujja S."/>
            <person name="Hansen M."/>
            <person name="Heiman D."/>
            <person name="Howarth C."/>
            <person name="Larimer J."/>
            <person name="Lui A."/>
            <person name="MacDonald P.J.P."/>
            <person name="McCowen C."/>
            <person name="Montmayeur A."/>
            <person name="Murphy C."/>
            <person name="Neiman D."/>
            <person name="Pearson M."/>
            <person name="Priest M."/>
            <person name="Roberts A."/>
            <person name="Saif S."/>
            <person name="Shea T."/>
            <person name="Sisk P."/>
            <person name="Stolte C."/>
            <person name="Sykes S."/>
            <person name="Wortman J."/>
            <person name="Nusbaum C."/>
            <person name="Birren B."/>
        </authorList>
    </citation>
    <scope>NUCLEOTIDE SEQUENCE [LARGE SCALE GENOMIC DNA]</scope>
    <source>
        <strain evidence="2 3">CL09T03C10</strain>
    </source>
</reference>
<dbReference type="Proteomes" id="UP000007995">
    <property type="component" value="Unassembled WGS sequence"/>
</dbReference>
<feature type="coiled-coil region" evidence="1">
    <location>
        <begin position="97"/>
        <end position="129"/>
    </location>
</feature>
<keyword evidence="1" id="KW-0175">Coiled coil</keyword>
<dbReference type="AlphaFoldDB" id="K5CJ56"/>
<gene>
    <name evidence="2" type="ORF">HMPREF1057_04063</name>
</gene>
<organism evidence="2 3">
    <name type="scientific">Bacteroides finegoldii CL09T03C10</name>
    <dbReference type="NCBI Taxonomy" id="997888"/>
    <lineage>
        <taxon>Bacteria</taxon>
        <taxon>Pseudomonadati</taxon>
        <taxon>Bacteroidota</taxon>
        <taxon>Bacteroidia</taxon>
        <taxon>Bacteroidales</taxon>
        <taxon>Bacteroidaceae</taxon>
        <taxon>Bacteroides</taxon>
    </lineage>
</organism>
<evidence type="ECO:0000313" key="2">
    <source>
        <dbReference type="EMBL" id="EKJ89310.1"/>
    </source>
</evidence>
<dbReference type="HOGENOM" id="CLU_1902462_0_0_10"/>
<evidence type="ECO:0000313" key="3">
    <source>
        <dbReference type="Proteomes" id="UP000007995"/>
    </source>
</evidence>